<name>A0AB34HY57_ESCRO</name>
<proteinExistence type="predicted"/>
<evidence type="ECO:0000313" key="3">
    <source>
        <dbReference type="Proteomes" id="UP001159641"/>
    </source>
</evidence>
<dbReference type="AlphaFoldDB" id="A0AB34HY57"/>
<gene>
    <name evidence="2" type="ORF">J1605_002744</name>
</gene>
<keyword evidence="3" id="KW-1185">Reference proteome</keyword>
<reference evidence="2 3" key="1">
    <citation type="submission" date="2022-11" db="EMBL/GenBank/DDBJ databases">
        <title>Whole genome sequence of Eschrichtius robustus ER-17-0199.</title>
        <authorList>
            <person name="Bruniche-Olsen A."/>
            <person name="Black A.N."/>
            <person name="Fields C.J."/>
            <person name="Walden K."/>
            <person name="Dewoody J.A."/>
        </authorList>
    </citation>
    <scope>NUCLEOTIDE SEQUENCE [LARGE SCALE GENOMIC DNA]</scope>
    <source>
        <strain evidence="2">ER-17-0199</strain>
        <tissue evidence="2">Blubber</tissue>
    </source>
</reference>
<evidence type="ECO:0000313" key="2">
    <source>
        <dbReference type="EMBL" id="KAJ8795982.1"/>
    </source>
</evidence>
<comment type="caution">
    <text evidence="2">The sequence shown here is derived from an EMBL/GenBank/DDBJ whole genome shotgun (WGS) entry which is preliminary data.</text>
</comment>
<feature type="region of interest" description="Disordered" evidence="1">
    <location>
        <begin position="13"/>
        <end position="34"/>
    </location>
</feature>
<accession>A0AB34HY57</accession>
<organism evidence="2 3">
    <name type="scientific">Eschrichtius robustus</name>
    <name type="common">California gray whale</name>
    <name type="synonym">Eschrichtius gibbosus</name>
    <dbReference type="NCBI Taxonomy" id="9764"/>
    <lineage>
        <taxon>Eukaryota</taxon>
        <taxon>Metazoa</taxon>
        <taxon>Chordata</taxon>
        <taxon>Craniata</taxon>
        <taxon>Vertebrata</taxon>
        <taxon>Euteleostomi</taxon>
        <taxon>Mammalia</taxon>
        <taxon>Eutheria</taxon>
        <taxon>Laurasiatheria</taxon>
        <taxon>Artiodactyla</taxon>
        <taxon>Whippomorpha</taxon>
        <taxon>Cetacea</taxon>
        <taxon>Mysticeti</taxon>
        <taxon>Eschrichtiidae</taxon>
        <taxon>Eschrichtius</taxon>
    </lineage>
</organism>
<dbReference type="EMBL" id="JAIQCJ010000544">
    <property type="protein sequence ID" value="KAJ8795982.1"/>
    <property type="molecule type" value="Genomic_DNA"/>
</dbReference>
<evidence type="ECO:0000256" key="1">
    <source>
        <dbReference type="SAM" id="MobiDB-lite"/>
    </source>
</evidence>
<protein>
    <submittedName>
        <fullName evidence="2">Uncharacterized protein</fullName>
    </submittedName>
</protein>
<sequence>MLRGFPGGAVVENLPANAGHTGSSPGLGRSHMPRSSWAREPQLLSLRVWSLCSATREAAIVRGLRTAMKSDGALQRWGIHSNKNLDTETSLVAQWLRICLPMQGTRVRALVREDPTCHRAAKPVHHNC</sequence>
<dbReference type="Proteomes" id="UP001159641">
    <property type="component" value="Unassembled WGS sequence"/>
</dbReference>